<dbReference type="OrthoDB" id="4062651at2759"/>
<dbReference type="InterPro" id="IPR000152">
    <property type="entry name" value="EGF-type_Asp/Asn_hydroxyl_site"/>
</dbReference>
<feature type="binding site" evidence="10">
    <location>
        <position position="348"/>
    </location>
    <ligand>
        <name>ATP</name>
        <dbReference type="ChEBI" id="CHEBI:30616"/>
    </ligand>
</feature>
<dbReference type="InterPro" id="IPR011009">
    <property type="entry name" value="Kinase-like_dom_sf"/>
</dbReference>
<dbReference type="Gene3D" id="2.10.25.10">
    <property type="entry name" value="Laminin"/>
    <property type="match status" value="2"/>
</dbReference>
<feature type="transmembrane region" description="Helical" evidence="11">
    <location>
        <begin position="252"/>
        <end position="277"/>
    </location>
</feature>
<dbReference type="PANTHER" id="PTHR27005:SF283">
    <property type="entry name" value="OS02G0633066 PROTEIN"/>
    <property type="match status" value="1"/>
</dbReference>
<accession>A0A8T2R613</accession>
<dbReference type="InterPro" id="IPR001245">
    <property type="entry name" value="Ser-Thr/Tyr_kinase_cat_dom"/>
</dbReference>
<evidence type="ECO:0000256" key="8">
    <source>
        <dbReference type="ARBA" id="ARBA00023157"/>
    </source>
</evidence>
<keyword evidence="8 9" id="KW-1015">Disulfide bond</keyword>
<sequence length="491" mass="54273">MSDDCGLPPYRIHCKPNASYRDGYNAFLQIGTEITPELQVLSFSTQTISLNATHLNAINTDCSPFSQGHASLAFFKQGRFSFTRDNFFVVMGCYASGTCYVHDDLTKPSNAAQHGTTNSFSLFAIITIVASLPFLLRRPVSITTALGCSALPVILFVRAPKAILRYNCNCTKGYSGDGYKAGIGCVDIDECALKLDECDPPPKGRCINTNGSYTCSCVIDDGSQGSANYGKRGTCPSNNSTYIFQVSGSGRFPLWIVPTAAGVGALIVIISMIFIIISRRTIRRRRKRQQNFQRVGGQQLVSFLFSERVLMKATENFSKKNLIGQGGFAKVYFGKLSMVHGTRKVAIKRAKAMALEEQVAQMQTFVKEILLLRKAAHNNVVQLLGCCVETSVPLLVYEYVENGTVRDYLKPQGRNPMIVMQGRTTSFQSLWAWRLYNYNPKVADFGLSCLLTSDVTHLSNPIAAGTLNMNMASIYPSYQYKELHISIHTIR</sequence>
<proteinExistence type="predicted"/>
<dbReference type="SUPFAM" id="SSF57196">
    <property type="entry name" value="EGF/Laminin"/>
    <property type="match status" value="1"/>
</dbReference>
<dbReference type="Proteomes" id="UP000825935">
    <property type="component" value="Chromosome 29"/>
</dbReference>
<evidence type="ECO:0000256" key="9">
    <source>
        <dbReference type="PROSITE-ProRule" id="PRU00076"/>
    </source>
</evidence>
<evidence type="ECO:0000256" key="7">
    <source>
        <dbReference type="ARBA" id="ARBA00022840"/>
    </source>
</evidence>
<feature type="domain" description="Protein kinase" evidence="12">
    <location>
        <begin position="317"/>
        <end position="491"/>
    </location>
</feature>
<evidence type="ECO:0000259" key="13">
    <source>
        <dbReference type="PROSITE" id="PS50026"/>
    </source>
</evidence>
<protein>
    <recommendedName>
        <fullName evidence="16">Protein kinase domain-containing protein</fullName>
    </recommendedName>
</protein>
<dbReference type="InterPro" id="IPR017441">
    <property type="entry name" value="Protein_kinase_ATP_BS"/>
</dbReference>
<gene>
    <name evidence="14" type="ORF">KP509_29G035200</name>
</gene>
<dbReference type="InterPro" id="IPR000742">
    <property type="entry name" value="EGF"/>
</dbReference>
<keyword evidence="11" id="KW-1133">Transmembrane helix</keyword>
<keyword evidence="1" id="KW-0418">Kinase</keyword>
<evidence type="ECO:0000256" key="2">
    <source>
        <dbReference type="ARBA" id="ARBA00022536"/>
    </source>
</evidence>
<dbReference type="CDD" id="cd00054">
    <property type="entry name" value="EGF_CA"/>
    <property type="match status" value="1"/>
</dbReference>
<dbReference type="InterPro" id="IPR049883">
    <property type="entry name" value="NOTCH1_EGF-like"/>
</dbReference>
<keyword evidence="6 10" id="KW-0547">Nucleotide-binding</keyword>
<keyword evidence="2 9" id="KW-0245">EGF-like domain</keyword>
<comment type="caution">
    <text evidence="9">Lacks conserved residue(s) required for the propagation of feature annotation.</text>
</comment>
<dbReference type="PROSITE" id="PS50011">
    <property type="entry name" value="PROTEIN_KINASE_DOM"/>
    <property type="match status" value="1"/>
</dbReference>
<dbReference type="GO" id="GO:0007166">
    <property type="term" value="P:cell surface receptor signaling pathway"/>
    <property type="evidence" value="ECO:0007669"/>
    <property type="project" value="InterPro"/>
</dbReference>
<keyword evidence="11" id="KW-0812">Transmembrane</keyword>
<dbReference type="Pfam" id="PF07645">
    <property type="entry name" value="EGF_CA"/>
    <property type="match status" value="1"/>
</dbReference>
<evidence type="ECO:0000256" key="11">
    <source>
        <dbReference type="SAM" id="Phobius"/>
    </source>
</evidence>
<dbReference type="Gene3D" id="3.30.200.20">
    <property type="entry name" value="Phosphorylase Kinase, domain 1"/>
    <property type="match status" value="1"/>
</dbReference>
<keyword evidence="3" id="KW-0808">Transferase</keyword>
<dbReference type="GO" id="GO:0005886">
    <property type="term" value="C:plasma membrane"/>
    <property type="evidence" value="ECO:0007669"/>
    <property type="project" value="TreeGrafter"/>
</dbReference>
<dbReference type="PANTHER" id="PTHR27005">
    <property type="entry name" value="WALL-ASSOCIATED RECEPTOR KINASE-LIKE 21"/>
    <property type="match status" value="1"/>
</dbReference>
<dbReference type="PROSITE" id="PS01187">
    <property type="entry name" value="EGF_CA"/>
    <property type="match status" value="1"/>
</dbReference>
<dbReference type="InterPro" id="IPR045274">
    <property type="entry name" value="WAK-like"/>
</dbReference>
<dbReference type="PROSITE" id="PS00010">
    <property type="entry name" value="ASX_HYDROXYL"/>
    <property type="match status" value="1"/>
</dbReference>
<feature type="disulfide bond" evidence="9">
    <location>
        <begin position="198"/>
        <end position="215"/>
    </location>
</feature>
<evidence type="ECO:0000259" key="12">
    <source>
        <dbReference type="PROSITE" id="PS50011"/>
    </source>
</evidence>
<reference evidence="14" key="1">
    <citation type="submission" date="2021-08" db="EMBL/GenBank/DDBJ databases">
        <title>WGS assembly of Ceratopteris richardii.</title>
        <authorList>
            <person name="Marchant D.B."/>
            <person name="Chen G."/>
            <person name="Jenkins J."/>
            <person name="Shu S."/>
            <person name="Leebens-Mack J."/>
            <person name="Grimwood J."/>
            <person name="Schmutz J."/>
            <person name="Soltis P."/>
            <person name="Soltis D."/>
            <person name="Chen Z.-H."/>
        </authorList>
    </citation>
    <scope>NUCLEOTIDE SEQUENCE</scope>
    <source>
        <strain evidence="14">Whitten #5841</strain>
        <tissue evidence="14">Leaf</tissue>
    </source>
</reference>
<evidence type="ECO:0000256" key="5">
    <source>
        <dbReference type="ARBA" id="ARBA00022737"/>
    </source>
</evidence>
<dbReference type="GO" id="GO:0005509">
    <property type="term" value="F:calcium ion binding"/>
    <property type="evidence" value="ECO:0007669"/>
    <property type="project" value="InterPro"/>
</dbReference>
<evidence type="ECO:0000256" key="4">
    <source>
        <dbReference type="ARBA" id="ARBA00022729"/>
    </source>
</evidence>
<keyword evidence="4" id="KW-0732">Signal</keyword>
<evidence type="ECO:0000256" key="10">
    <source>
        <dbReference type="PROSITE-ProRule" id="PRU10141"/>
    </source>
</evidence>
<dbReference type="GO" id="GO:0004674">
    <property type="term" value="F:protein serine/threonine kinase activity"/>
    <property type="evidence" value="ECO:0007669"/>
    <property type="project" value="TreeGrafter"/>
</dbReference>
<dbReference type="Pfam" id="PF07714">
    <property type="entry name" value="PK_Tyr_Ser-Thr"/>
    <property type="match status" value="1"/>
</dbReference>
<keyword evidence="11" id="KW-0472">Membrane</keyword>
<keyword evidence="5" id="KW-0677">Repeat</keyword>
<evidence type="ECO:0000313" key="14">
    <source>
        <dbReference type="EMBL" id="KAH7291776.1"/>
    </source>
</evidence>
<dbReference type="FunFam" id="2.10.25.10:FF:000038">
    <property type="entry name" value="Fibrillin 2"/>
    <property type="match status" value="1"/>
</dbReference>
<organism evidence="14 15">
    <name type="scientific">Ceratopteris richardii</name>
    <name type="common">Triangle waterfern</name>
    <dbReference type="NCBI Taxonomy" id="49495"/>
    <lineage>
        <taxon>Eukaryota</taxon>
        <taxon>Viridiplantae</taxon>
        <taxon>Streptophyta</taxon>
        <taxon>Embryophyta</taxon>
        <taxon>Tracheophyta</taxon>
        <taxon>Polypodiopsida</taxon>
        <taxon>Polypodiidae</taxon>
        <taxon>Polypodiales</taxon>
        <taxon>Pteridineae</taxon>
        <taxon>Pteridaceae</taxon>
        <taxon>Parkerioideae</taxon>
        <taxon>Ceratopteris</taxon>
    </lineage>
</organism>
<evidence type="ECO:0008006" key="16">
    <source>
        <dbReference type="Google" id="ProtNLM"/>
    </source>
</evidence>
<keyword evidence="7 10" id="KW-0067">ATP-binding</keyword>
<dbReference type="PROSITE" id="PS50026">
    <property type="entry name" value="EGF_3"/>
    <property type="match status" value="1"/>
</dbReference>
<dbReference type="GO" id="GO:0005524">
    <property type="term" value="F:ATP binding"/>
    <property type="evidence" value="ECO:0007669"/>
    <property type="project" value="UniProtKB-UniRule"/>
</dbReference>
<keyword evidence="15" id="KW-1185">Reference proteome</keyword>
<evidence type="ECO:0000313" key="15">
    <source>
        <dbReference type="Proteomes" id="UP000825935"/>
    </source>
</evidence>
<evidence type="ECO:0000256" key="3">
    <source>
        <dbReference type="ARBA" id="ARBA00022679"/>
    </source>
</evidence>
<evidence type="ECO:0000256" key="6">
    <source>
        <dbReference type="ARBA" id="ARBA00022741"/>
    </source>
</evidence>
<dbReference type="PROSITE" id="PS00107">
    <property type="entry name" value="PROTEIN_KINASE_ATP"/>
    <property type="match status" value="1"/>
</dbReference>
<dbReference type="InterPro" id="IPR000719">
    <property type="entry name" value="Prot_kinase_dom"/>
</dbReference>
<dbReference type="SUPFAM" id="SSF56112">
    <property type="entry name" value="Protein kinase-like (PK-like)"/>
    <property type="match status" value="1"/>
</dbReference>
<name>A0A8T2R613_CERRI</name>
<dbReference type="EMBL" id="CM035434">
    <property type="protein sequence ID" value="KAH7291776.1"/>
    <property type="molecule type" value="Genomic_DNA"/>
</dbReference>
<dbReference type="AlphaFoldDB" id="A0A8T2R613"/>
<comment type="caution">
    <text evidence="14">The sequence shown here is derived from an EMBL/GenBank/DDBJ whole genome shotgun (WGS) entry which is preliminary data.</text>
</comment>
<dbReference type="InterPro" id="IPR018097">
    <property type="entry name" value="EGF_Ca-bd_CS"/>
</dbReference>
<keyword evidence="1" id="KW-0723">Serine/threonine-protein kinase</keyword>
<feature type="domain" description="EGF-like" evidence="13">
    <location>
        <begin position="187"/>
        <end position="226"/>
    </location>
</feature>
<evidence type="ECO:0000256" key="1">
    <source>
        <dbReference type="ARBA" id="ARBA00022527"/>
    </source>
</evidence>